<keyword evidence="2" id="KW-1185">Reference proteome</keyword>
<dbReference type="Proteomes" id="UP000245626">
    <property type="component" value="Unassembled WGS sequence"/>
</dbReference>
<dbReference type="EMBL" id="KZ819939">
    <property type="protein sequence ID" value="PWN50372.1"/>
    <property type="molecule type" value="Genomic_DNA"/>
</dbReference>
<sequence length="3797" mass="426271">MATPEASSARRQPTDPEQLAARLSDKKTDLRAKLACAQEIKELLEVYQNLDYARLLKYVLTAYIELLGTVPCSFFSESVEQRLRHCLVETIHRLPQHELARPYAVSLMTAMLGVLRDDNEDNATIALKVIIDLHRSFKAVLQEQVQPFLELVKALYGNMKNTVEEAFKSDASQFPQVQAAQNAPNDSPAPATAPSPAAESQAASTTGSELGSGGLMTGPASRSLVKSMSSFKVLTECPIAIVLIFQSYRSVVAQAINVFVPLIVEQCLSLQARPQREAHEAAKARGEIFVGVAPGIKNRALYTDMVVAQVKTMSFLAYVLRGSAPVMRPFAHILPEVSVRLLKDCPPEASSTRKELLVATRHVLSTEYRAHFVGQIDTLLDERVLVGTGVTSHETQRPLAISMLADLVHHVRQELGPAQLVRVVRIHSQILHDPTLAPSIQTMCVKLLLNLVETILTKHPDGATEILQGILGTFVEKLSGLHRLRADIERTRKIKQNEQELLTVDAISIEKAKPIQAAATLLDQVGDPLKDARFLFRNILFGFKTLIPVLKHRNASEPDGETAGRLLVDGVRCWSLHEERDGRDEKEVLDLFTNIFIDLDAQVFHEVFTTHMPFLFQEMLSTPMLLGIPQNLLSNDAVSRRFVGILLRFLVDRLEELGKSDKKHASVSLRLFKMAFMAVTIFPEENEVVLQPHLSHLIMESMKLASKAAEPTNYFLLLRALFRSIGGGRFELLYKDVLPLLPVLLENLNALLNAAEPSRRELFVDLCLTVPVRLSVLLPYLGYLMKPLVLALQSSTELVSQGLRTLELCIDNLTQEFLDPIMAPYAYDIMAALWQHLQPLPHNHQHSHTTMRILGKMGGRNRRLLQQAPKLKYHGHRGPAFTVYFDGKPQSMSLSPITDLALANIRRSDAHYRKHSYELLRHTAAIFLEGQTLSDVEREAAFERIVKGLFDATRAEDLKEEASKFLMGLARHVFHQEIRREMPIPGGASHRHLWPMTASLLEGLTQTLSSTETGVDLTPMVELELAVIRDFLQACETTPATRPDLGHIVMHALASRFCSQCYDQLWQRKTGGWVGIDMLVRKANLGQIWVRDHQLEIVRALLFMLKDMPSDPPGNVDEVSGTLLQVIRQAYGPKDEGKDKAKQEPSVPERPNHLTYLIGILVPELSSSNATVRSTTQSAFRLLAELKSCSVTELLSPQRDRLLTPIFTKPLRALPFGMQIGHIDAVTFALNLEPPLPEFNEELFRVLTEALALADADDQALIGRTSQYKNMLAVTKLRVVAIRLLSSAMACGDFLSAKQNQMRMRIISVYFKSLYSKSEEVVQVAYESLKTVLTQQSKLPKDLLQSGLRPILMTLADRNRLTAAGLDGLARLLQLLTNYFKVEIGTKLLDHLTSLAEPNMLQRAAMGSLRDNEAIKTLVAIVNVFRLLPEAAVQFLPRLTSTVAEIESQLRRSGETPFTKPLTLFLDRFSEHAVPYFYDGDKLSNPKFLRVFRLALASDDGAELRKRVSASKERFIYPLFVPEASPSQALAGMTVVAQLVERDPMWLNSNRDVFERLIALWRSPACSARRRNETGASRQGFETVHLIKLFCAFLKHEAHVEAYVALLDAYTYKTAFDLTPTTRFIYTHLCIDGSLAVKQQVFVRFIALFEDVNASQALKTQALRVIINPMLLASYSSKSKRDEVTAVKAGDSASEPDKKQVERVDEARPDGDTVMGDADKTGNKGAADVARIGGGDTKPADEQAKFIDANIIGQIVNRIWKPFQTKAFQLCSDDGLRIELLHMSTMVLEYCWQYLAPHGQAKKDTIKFGWANLTAEDVTVKNVAYIFIARFLEVFESPLKIVGQVYVGLLRAHQSEGRAMVRKALDILVPALPKRAGVAEGGQPPQWAKWTKRQLADEGHNGSQLFAILTLLVRHADLFYSSREMFVPHIVGSLTKLGLLASSSAESRHLTIDLVELLHKWEQRRLEHFEGEQETEESATSTGLRRKAEDEESGIRKRARLDRAGSSVSTVSAQGPNEHTYLIPMNLREMAIGFLVRFVSLSAEPIARGGVVSKAADLLQALLKAPYWSDVQIKLAVFQRPLIHTELTEQNTAVVCNALHTLRFVVKGKSDAWVVAHVPQLHKLLEKSVMADEPSLPEALRPVLERIFEIIPDAPVVDEDADGDAEDDLGGPAAESNKQGEEKKKVEVEPSDDLASFRNFADNAITEGLKNSTHLYSVFVMLDAWAKSKPEKIDGHLPALSKALSKLTKEHLASPAPVAPNDPGLKLLTSVLELLKIRISNLQDQRRWFLSALVQLVERSSSLELCRFLLGTMSKWILEQKEAFPTVKEKAGILVKMMSFENRDNDQLLRDYLDLIHAIYTTPAFARTELTVRLENAFLLGCRHRDPLLRQKFIDIFDKTLVRSLPGRMQYLLGHQSWDYLAEHYWLHQALDLLLGSIDGDRPLLSGSPSGHAQPRHSSSFSPVLKNLSMGNFTASLRALLYTDAQATHSIWVTFFRAAWRAIPRKSQEDVTRSLIGVLTREYNLKQVSRRPNIVQTLLDGALACKPQLELPPHVVKYLGKSFNAWHTSIELLQNLLRSLPRHDDSIREAAQDALSELFAELSEEDMFYGLWRRRCVYAETNAAISYEQNGMWAQAQAMYEGAQVKARAGVLNFTEAEYSLWEDHWVLCAQKLQQWDILTDLAKLEGNNDLLLECAWRLSDWSTEREILDQALESLSATSTPRRRVFEAYMALLKSQSGQDKPAEFGRICDEAIQLTLRKWHSLPSTVTVAHVPLLQIFQQFVELQEASTVFASLAHTNATNLDQRSAELKTLMQTWRERLPNLWDDINAWSDLVAWRQHVFSAVNKAYLPLVPVIQQRDGQSASTNSYAYRGYHETAWIINRFAHVARKHYLNEVCISSLTKIYTLPNIEIQEAFLKLREQAKCHYQNPNELTQGLDVINNTNLMFFAAPQKAEFFTLKGMFMARLGLSEEANHAFATAIQMDLNLAKAWTEWGRYNDRLFRDKPQDYSAAGNAVSCYLQAAGLYKNAKVRKVLIRVLWLLSSDDAKGTVWQAFEGFKGEAPVWYWITFIPQLLQALSHKEARFARKLLMQIAKTFPQSLYFYLRTTKEDYVAMKRSTLLAAQRAAQARQQQQQQQAQALAQAQANAASGVGDKKTASDANQSSQKGPSSSSAGGAQPKNLGENGTDKDGSKNATTSQPESKPSPATSAAATGKTANSGAPGAGPTGQPPPQQQQQAQQQPQQGPAGGPPTLVPQTRQPWDHVEEILNILKTAFPLLTLTMENIAEQIQQRFKPSNDEDIYRLTNALLNDALQQYISRATAANDDGQLPPTSQANVVRFAENLPPGPLKASFEEDFVRSKPTLRDYVSKLQRWRDRYESSLDKRSSKQHLEHCSHYLVEFQHQKFDEVEVPGQYLRLEDNNSDFVKISRFLPVFDMTRSSGMCTRRLTILSNKGSLHSFAVQLPSARYCRREERILQLLRFLNRVLERRKETRKRGLTFHVPIAVPLAPQVRLLDHDTSFISLQDIYEKHCEEIGIGKDDPVIAWVEKMRSTWEGGVGRGNVDFTNLRMDLMEEISVKMVPDTILTRFMTRSMATPSDLWLMRKQFTLQQASTMFLTYVLFISARLPSRIHISRASGQVAMSDIVPTFNPAAPQFKSSDPTPFRLSPNIQNFIGPIGIEGLLTSSMMALGRCLSEPERELEEYLSIFVRDEINFWLSGAQRQAPGVTEAPREIVLQNILEMVKRARLMSCKYEMEKGAQQQQPSISPVSQTVLDLINSASNPSKLALQDPTWQPWL</sequence>
<protein>
    <submittedName>
        <fullName evidence="1">Uncharacterized protein</fullName>
    </submittedName>
</protein>
<reference evidence="1 2" key="1">
    <citation type="journal article" date="2018" name="Mol. Biol. Evol.">
        <title>Broad Genomic Sampling Reveals a Smut Pathogenic Ancestry of the Fungal Clade Ustilaginomycotina.</title>
        <authorList>
            <person name="Kijpornyongpan T."/>
            <person name="Mondo S.J."/>
            <person name="Barry K."/>
            <person name="Sandor L."/>
            <person name="Lee J."/>
            <person name="Lipzen A."/>
            <person name="Pangilinan J."/>
            <person name="LaButti K."/>
            <person name="Hainaut M."/>
            <person name="Henrissat B."/>
            <person name="Grigoriev I.V."/>
            <person name="Spatafora J.W."/>
            <person name="Aime M.C."/>
        </authorList>
    </citation>
    <scope>NUCLEOTIDE SEQUENCE [LARGE SCALE GENOMIC DNA]</scope>
    <source>
        <strain evidence="1 2">SA 807</strain>
    </source>
</reference>
<accession>A0ACD0NX05</accession>
<name>A0ACD0NX05_9BASI</name>
<evidence type="ECO:0000313" key="2">
    <source>
        <dbReference type="Proteomes" id="UP000245626"/>
    </source>
</evidence>
<evidence type="ECO:0000313" key="1">
    <source>
        <dbReference type="EMBL" id="PWN50372.1"/>
    </source>
</evidence>
<proteinExistence type="predicted"/>
<organism evidence="1 2">
    <name type="scientific">Violaceomyces palustris</name>
    <dbReference type="NCBI Taxonomy" id="1673888"/>
    <lineage>
        <taxon>Eukaryota</taxon>
        <taxon>Fungi</taxon>
        <taxon>Dikarya</taxon>
        <taxon>Basidiomycota</taxon>
        <taxon>Ustilaginomycotina</taxon>
        <taxon>Ustilaginomycetes</taxon>
        <taxon>Violaceomycetales</taxon>
        <taxon>Violaceomycetaceae</taxon>
        <taxon>Violaceomyces</taxon>
    </lineage>
</organism>
<gene>
    <name evidence="1" type="ORF">IE53DRAFT_368968</name>
</gene>